<feature type="transmembrane region" description="Helical" evidence="1">
    <location>
        <begin position="73"/>
        <end position="91"/>
    </location>
</feature>
<evidence type="ECO:0008006" key="3">
    <source>
        <dbReference type="Google" id="ProtNLM"/>
    </source>
</evidence>
<name>A0A3B0XZX2_9ZZZZ</name>
<keyword evidence="1" id="KW-0472">Membrane</keyword>
<dbReference type="AlphaFoldDB" id="A0A3B0XZX2"/>
<reference evidence="2" key="1">
    <citation type="submission" date="2018-06" db="EMBL/GenBank/DDBJ databases">
        <authorList>
            <person name="Zhirakovskaya E."/>
        </authorList>
    </citation>
    <scope>NUCLEOTIDE SEQUENCE</scope>
</reference>
<evidence type="ECO:0000256" key="1">
    <source>
        <dbReference type="SAM" id="Phobius"/>
    </source>
</evidence>
<keyword evidence="1" id="KW-0812">Transmembrane</keyword>
<sequence length="144" mass="15909">MDLFNLFSLIAAAFSGATMGSFLLVTLLYSALLKQTRNLNNNLFIYRRLYRLNTALSLLGGVCAALTNNRSAAFMLAIIAASYVFNHAHILKGLTKTCNENYQVVNFNNYRALSSLQNLMHLGQFTAAGYVIYLLAIQNLAITS</sequence>
<proteinExistence type="predicted"/>
<evidence type="ECO:0000313" key="2">
    <source>
        <dbReference type="EMBL" id="VAW70270.1"/>
    </source>
</evidence>
<protein>
    <recommendedName>
        <fullName evidence="3">DUF4149 domain-containing protein</fullName>
    </recommendedName>
</protein>
<gene>
    <name evidence="2" type="ORF">MNBD_GAMMA09-1608</name>
</gene>
<organism evidence="2">
    <name type="scientific">hydrothermal vent metagenome</name>
    <dbReference type="NCBI Taxonomy" id="652676"/>
    <lineage>
        <taxon>unclassified sequences</taxon>
        <taxon>metagenomes</taxon>
        <taxon>ecological metagenomes</taxon>
    </lineage>
</organism>
<keyword evidence="1" id="KW-1133">Transmembrane helix</keyword>
<dbReference type="EMBL" id="UOFI01000190">
    <property type="protein sequence ID" value="VAW70270.1"/>
    <property type="molecule type" value="Genomic_DNA"/>
</dbReference>
<accession>A0A3B0XZX2</accession>
<feature type="transmembrane region" description="Helical" evidence="1">
    <location>
        <begin position="49"/>
        <end position="67"/>
    </location>
</feature>
<feature type="transmembrane region" description="Helical" evidence="1">
    <location>
        <begin position="6"/>
        <end position="29"/>
    </location>
</feature>